<proteinExistence type="predicted"/>
<dbReference type="AlphaFoldDB" id="A0A2T5RK91"/>
<gene>
    <name evidence="1" type="ORF">C8C76_11124</name>
</gene>
<comment type="caution">
    <text evidence="1">The sequence shown here is derived from an EMBL/GenBank/DDBJ whole genome shotgun (WGS) entry which is preliminary data.</text>
</comment>
<accession>A0A2T5RK91</accession>
<evidence type="ECO:0000313" key="2">
    <source>
        <dbReference type="Proteomes" id="UP000244089"/>
    </source>
</evidence>
<protein>
    <submittedName>
        <fullName evidence="1">Uncharacterized protein</fullName>
    </submittedName>
</protein>
<evidence type="ECO:0000313" key="1">
    <source>
        <dbReference type="EMBL" id="PTV99306.1"/>
    </source>
</evidence>
<name>A0A2T5RK91_9FIRM</name>
<dbReference type="RefSeq" id="WP_108139660.1">
    <property type="nucleotide sequence ID" value="NZ_QAXS01000011.1"/>
</dbReference>
<dbReference type="OrthoDB" id="2111848at2"/>
<reference evidence="1 2" key="1">
    <citation type="submission" date="2018-04" db="EMBL/GenBank/DDBJ databases">
        <title>Subsurface microbial communities from deep shales in Ohio and West Virginia, USA.</title>
        <authorList>
            <person name="Wrighton K."/>
        </authorList>
    </citation>
    <scope>NUCLEOTIDE SEQUENCE [LARGE SCALE GENOMIC DNA]</scope>
    <source>
        <strain evidence="1 2">WC1</strain>
    </source>
</reference>
<organism evidence="1 2">
    <name type="scientific">Halanaerobium saccharolyticum</name>
    <dbReference type="NCBI Taxonomy" id="43595"/>
    <lineage>
        <taxon>Bacteria</taxon>
        <taxon>Bacillati</taxon>
        <taxon>Bacillota</taxon>
        <taxon>Clostridia</taxon>
        <taxon>Halanaerobiales</taxon>
        <taxon>Halanaerobiaceae</taxon>
        <taxon>Halanaerobium</taxon>
    </lineage>
</organism>
<sequence>MGIFDKIKSIFAGGNQSNLIEIYVEDDKCGNQMKLLFRKSYDIQKVYEDNRDAAYEISKVVVCDKCYNKINLHLEFDKRYNIINQEIEAGKIIGKEEYENN</sequence>
<dbReference type="Proteomes" id="UP000244089">
    <property type="component" value="Unassembled WGS sequence"/>
</dbReference>
<dbReference type="EMBL" id="QAXS01000011">
    <property type="protein sequence ID" value="PTV99306.1"/>
    <property type="molecule type" value="Genomic_DNA"/>
</dbReference>